<protein>
    <recommendedName>
        <fullName evidence="2">DUF2314 domain-containing protein</fullName>
    </recommendedName>
</protein>
<proteinExistence type="predicted"/>
<dbReference type="EMBL" id="MAYG01000001">
    <property type="protein sequence ID" value="OCA73187.1"/>
    <property type="molecule type" value="Genomic_DNA"/>
</dbReference>
<dbReference type="PROSITE" id="PS50297">
    <property type="entry name" value="ANK_REP_REGION"/>
    <property type="match status" value="1"/>
</dbReference>
<keyword evidence="1" id="KW-0040">ANK repeat</keyword>
<evidence type="ECO:0000313" key="3">
    <source>
        <dbReference type="EMBL" id="OCA73187.1"/>
    </source>
</evidence>
<organism evidence="3 4">
    <name type="scientific">Chryseobacterium arthrosphaerae</name>
    <dbReference type="NCBI Taxonomy" id="651561"/>
    <lineage>
        <taxon>Bacteria</taxon>
        <taxon>Pseudomonadati</taxon>
        <taxon>Bacteroidota</taxon>
        <taxon>Flavobacteriia</taxon>
        <taxon>Flavobacteriales</taxon>
        <taxon>Weeksellaceae</taxon>
        <taxon>Chryseobacterium group</taxon>
        <taxon>Chryseobacterium</taxon>
    </lineage>
</organism>
<evidence type="ECO:0000313" key="4">
    <source>
        <dbReference type="Proteomes" id="UP000093432"/>
    </source>
</evidence>
<dbReference type="Gene3D" id="1.25.40.20">
    <property type="entry name" value="Ankyrin repeat-containing domain"/>
    <property type="match status" value="1"/>
</dbReference>
<dbReference type="InterPro" id="IPR002110">
    <property type="entry name" value="Ankyrin_rpt"/>
</dbReference>
<evidence type="ECO:0000259" key="2">
    <source>
        <dbReference type="Pfam" id="PF10077"/>
    </source>
</evidence>
<sequence length="272" mass="31101">MESNSIFFADGSDPDMLKAYQKAQETFKYFWREQSWEYRRIIPGLDVACVKTLFEEQDAETGESLAEHMWINEVAFDGENVKGYLINEPHSLQNIQVGDYVEIPLSHLTDWLFAITPSVPQSKGLSKLFSSSKPVLPKTYGGFTIQKMRADMSDPERKEHDDAWQLDFGDYNDIQVVNNQKENPENLIEHPMSKNMKEKFIEFLQQNPDELLHADEDGLTLLHRETIAGNLTIVQAALDAGADKNVLSGKGKTALDYARELKWEHIIPVLEH</sequence>
<gene>
    <name evidence="3" type="ORF">BBI00_01985</name>
</gene>
<dbReference type="InterPro" id="IPR036770">
    <property type="entry name" value="Ankyrin_rpt-contain_sf"/>
</dbReference>
<dbReference type="STRING" id="651561.BBI00_01985"/>
<dbReference type="RefSeq" id="WP_065397198.1">
    <property type="nucleotide sequence ID" value="NZ_MAYG01000001.1"/>
</dbReference>
<dbReference type="InterPro" id="IPR018756">
    <property type="entry name" value="DUF2314"/>
</dbReference>
<comment type="caution">
    <text evidence="3">The sequence shown here is derived from an EMBL/GenBank/DDBJ whole genome shotgun (WGS) entry which is preliminary data.</text>
</comment>
<dbReference type="Pfam" id="PF10077">
    <property type="entry name" value="DUF2314"/>
    <property type="match status" value="1"/>
</dbReference>
<dbReference type="PROSITE" id="PS50088">
    <property type="entry name" value="ANK_REPEAT"/>
    <property type="match status" value="1"/>
</dbReference>
<dbReference type="SUPFAM" id="SSF48403">
    <property type="entry name" value="Ankyrin repeat"/>
    <property type="match status" value="1"/>
</dbReference>
<dbReference type="OrthoDB" id="6571369at2"/>
<dbReference type="Proteomes" id="UP000093432">
    <property type="component" value="Unassembled WGS sequence"/>
</dbReference>
<dbReference type="AlphaFoldDB" id="A0A1B8ZNP6"/>
<feature type="repeat" description="ANK" evidence="1">
    <location>
        <begin position="217"/>
        <end position="249"/>
    </location>
</feature>
<feature type="domain" description="DUF2314" evidence="2">
    <location>
        <begin position="13"/>
        <end position="168"/>
    </location>
</feature>
<reference evidence="4" key="1">
    <citation type="submission" date="2016-07" db="EMBL/GenBank/DDBJ databases">
        <authorList>
            <person name="Florea S."/>
            <person name="Webb J.S."/>
            <person name="Jaromczyk J."/>
            <person name="Schardl C.L."/>
        </authorList>
    </citation>
    <scope>NUCLEOTIDE SEQUENCE [LARGE SCALE GENOMIC DNA]</scope>
    <source>
        <strain evidence="4">CC-VM-7</strain>
    </source>
</reference>
<accession>A0A1B8ZNP6</accession>
<name>A0A1B8ZNP6_9FLAO</name>
<evidence type="ECO:0000256" key="1">
    <source>
        <dbReference type="PROSITE-ProRule" id="PRU00023"/>
    </source>
</evidence>